<reference evidence="4" key="1">
    <citation type="journal article" date="2019" name="Int. J. Syst. Evol. Microbiol.">
        <title>The Global Catalogue of Microorganisms (GCM) 10K type strain sequencing project: providing services to taxonomists for standard genome sequencing and annotation.</title>
        <authorList>
            <consortium name="The Broad Institute Genomics Platform"/>
            <consortium name="The Broad Institute Genome Sequencing Center for Infectious Disease"/>
            <person name="Wu L."/>
            <person name="Ma J."/>
        </authorList>
    </citation>
    <scope>NUCLEOTIDE SEQUENCE [LARGE SCALE GENOMIC DNA]</scope>
    <source>
        <strain evidence="4">CCUG 30340</strain>
    </source>
</reference>
<dbReference type="Pfam" id="PF03886">
    <property type="entry name" value="ABC_trans_aux"/>
    <property type="match status" value="1"/>
</dbReference>
<sequence length="211" mass="22434">MSTRLRLSLLPLAFVLASCSSLLNVQRTPFTTYSPRYLAAAATQGGPRVDWQLVVDTPSSSGMLDSVRMLASPVAGELEVFPKARWRDPAPTLLRSLIIEGFESSGRIVGVGSATSGLGADYALAIELRDFQLEIRDGAPRAAVRFQARLFDYVSNRVVATQAFAQETPAAGSDAASAFAAFESGLNAVIPQLVDWTLREGGAARAKTAGK</sequence>
<evidence type="ECO:0000256" key="1">
    <source>
        <dbReference type="SAM" id="SignalP"/>
    </source>
</evidence>
<evidence type="ECO:0000259" key="2">
    <source>
        <dbReference type="Pfam" id="PF03886"/>
    </source>
</evidence>
<name>A0ABV9R2K0_9GAMM</name>
<feature type="signal peptide" evidence="1">
    <location>
        <begin position="1"/>
        <end position="23"/>
    </location>
</feature>
<evidence type="ECO:0000313" key="3">
    <source>
        <dbReference type="EMBL" id="MFC4821997.1"/>
    </source>
</evidence>
<dbReference type="PROSITE" id="PS51257">
    <property type="entry name" value="PROKAR_LIPOPROTEIN"/>
    <property type="match status" value="1"/>
</dbReference>
<dbReference type="Gene3D" id="3.40.50.10610">
    <property type="entry name" value="ABC-type transport auxiliary lipoprotein component"/>
    <property type="match status" value="1"/>
</dbReference>
<feature type="domain" description="ABC-type transport auxiliary lipoprotein component" evidence="2">
    <location>
        <begin position="40"/>
        <end position="191"/>
    </location>
</feature>
<dbReference type="SUPFAM" id="SSF159594">
    <property type="entry name" value="XCC0632-like"/>
    <property type="match status" value="1"/>
</dbReference>
<keyword evidence="4" id="KW-1185">Reference proteome</keyword>
<organism evidence="3 4">
    <name type="scientific">Dokdonella ginsengisoli</name>
    <dbReference type="NCBI Taxonomy" id="363846"/>
    <lineage>
        <taxon>Bacteria</taxon>
        <taxon>Pseudomonadati</taxon>
        <taxon>Pseudomonadota</taxon>
        <taxon>Gammaproteobacteria</taxon>
        <taxon>Lysobacterales</taxon>
        <taxon>Rhodanobacteraceae</taxon>
        <taxon>Dokdonella</taxon>
    </lineage>
</organism>
<proteinExistence type="predicted"/>
<dbReference type="RefSeq" id="WP_380022279.1">
    <property type="nucleotide sequence ID" value="NZ_JBHSHD010000013.1"/>
</dbReference>
<dbReference type="EMBL" id="JBHSHD010000013">
    <property type="protein sequence ID" value="MFC4821997.1"/>
    <property type="molecule type" value="Genomic_DNA"/>
</dbReference>
<accession>A0ABV9R2K0</accession>
<feature type="chain" id="PRO_5047460926" evidence="1">
    <location>
        <begin position="24"/>
        <end position="211"/>
    </location>
</feature>
<dbReference type="InterPro" id="IPR005586">
    <property type="entry name" value="ABC_trans_aux"/>
</dbReference>
<gene>
    <name evidence="3" type="ORF">ACFO6Q_16860</name>
</gene>
<dbReference type="Proteomes" id="UP001595886">
    <property type="component" value="Unassembled WGS sequence"/>
</dbReference>
<keyword evidence="3" id="KW-0449">Lipoprotein</keyword>
<protein>
    <submittedName>
        <fullName evidence="3">ABC-type transport auxiliary lipoprotein family protein</fullName>
    </submittedName>
</protein>
<evidence type="ECO:0000313" key="4">
    <source>
        <dbReference type="Proteomes" id="UP001595886"/>
    </source>
</evidence>
<comment type="caution">
    <text evidence="3">The sequence shown here is derived from an EMBL/GenBank/DDBJ whole genome shotgun (WGS) entry which is preliminary data.</text>
</comment>
<keyword evidence="1" id="KW-0732">Signal</keyword>